<organism evidence="1 2">
    <name type="scientific">Fictibacillus arsenicus</name>
    <dbReference type="NCBI Taxonomy" id="255247"/>
    <lineage>
        <taxon>Bacteria</taxon>
        <taxon>Bacillati</taxon>
        <taxon>Bacillota</taxon>
        <taxon>Bacilli</taxon>
        <taxon>Bacillales</taxon>
        <taxon>Fictibacillaceae</taxon>
        <taxon>Fictibacillus</taxon>
    </lineage>
</organism>
<dbReference type="EMBL" id="CP016761">
    <property type="protein sequence ID" value="ANX10950.1"/>
    <property type="molecule type" value="Genomic_DNA"/>
</dbReference>
<accession>A0A1B1Z0M3</accession>
<proteinExistence type="predicted"/>
<dbReference type="STRING" id="255247.ABE41_002845"/>
<gene>
    <name evidence="1" type="ORF">ABE41_002845</name>
</gene>
<sequence>MNKTKLQELLIDTKVPKDSYCLNGGLPNEAYCLNKEDDLWEVYYSERGEKSQLKKFVSEEEACDYLFSKIIKNV</sequence>
<dbReference type="Proteomes" id="UP000077412">
    <property type="component" value="Chromosome"/>
</dbReference>
<evidence type="ECO:0000313" key="2">
    <source>
        <dbReference type="Proteomes" id="UP000077412"/>
    </source>
</evidence>
<evidence type="ECO:0000313" key="1">
    <source>
        <dbReference type="EMBL" id="ANX10950.1"/>
    </source>
</evidence>
<keyword evidence="2" id="KW-1185">Reference proteome</keyword>
<dbReference type="KEGG" id="far:ABE41_002845"/>
<reference evidence="1 2" key="1">
    <citation type="submission" date="2016-08" db="EMBL/GenBank/DDBJ databases">
        <title>Complete genome sequence of Fictibacillus arsenicus G25-54, a strain with toxicity to nematodes and a potential arsenic-resistance activity.</title>
        <authorList>
            <person name="Zheng Z."/>
        </authorList>
    </citation>
    <scope>NUCLEOTIDE SEQUENCE [LARGE SCALE GENOMIC DNA]</scope>
    <source>
        <strain evidence="1 2">G25-54</strain>
    </source>
</reference>
<dbReference type="AlphaFoldDB" id="A0A1B1Z0M3"/>
<protein>
    <submittedName>
        <fullName evidence="1">Uncharacterized protein</fullName>
    </submittedName>
</protein>
<name>A0A1B1Z0M3_9BACL</name>
<dbReference type="RefSeq" id="WP_066286334.1">
    <property type="nucleotide sequence ID" value="NZ_CP016761.1"/>
</dbReference>
<dbReference type="OrthoDB" id="8239791at2"/>